<dbReference type="EMBL" id="JAODOR010000012">
    <property type="protein sequence ID" value="MCT9002947.1"/>
    <property type="molecule type" value="Genomic_DNA"/>
</dbReference>
<evidence type="ECO:0000313" key="1">
    <source>
        <dbReference type="EMBL" id="MCT9002947.1"/>
    </source>
</evidence>
<accession>A0ABT2PFF0</accession>
<evidence type="ECO:0000313" key="2">
    <source>
        <dbReference type="Proteomes" id="UP001300496"/>
    </source>
</evidence>
<keyword evidence="2" id="KW-1185">Reference proteome</keyword>
<reference evidence="1 2" key="1">
    <citation type="journal article" date="2024" name="Int. J. Syst. Evol. Microbiol.">
        <title>Microbacterium memoriense sp. nov., a member of the Actinomycetota from marine beach sediment of the north coast of Portugal.</title>
        <authorList>
            <person name="Santos J.D.N.D."/>
            <person name="Klimek D."/>
            <person name="Calusinska M."/>
            <person name="Lobo-da-Cunha A."/>
            <person name="Catita J."/>
            <person name="Goncalves H."/>
            <person name="Gonzalez I."/>
            <person name="Lage O.M."/>
        </authorList>
    </citation>
    <scope>NUCLEOTIDE SEQUENCE [LARGE SCALE GENOMIC DNA]</scope>
    <source>
        <strain evidence="1 2">PMIC_1C1B</strain>
    </source>
</reference>
<dbReference type="Proteomes" id="UP001300496">
    <property type="component" value="Unassembled WGS sequence"/>
</dbReference>
<gene>
    <name evidence="1" type="ORF">N4R40_11270</name>
</gene>
<comment type="caution">
    <text evidence="1">The sequence shown here is derived from an EMBL/GenBank/DDBJ whole genome shotgun (WGS) entry which is preliminary data.</text>
</comment>
<proteinExistence type="predicted"/>
<sequence>MYDTSAPTHPTETLIAGPRGRRFLLEYALASESTYRPVRDEGSFGFAVAHAAHALTPRKWRGMPFVGSNARESKIVDMTVGEVAARLNHVELHASHASIRLALALATDRGKYWEHPDGEDLLAATPELHRALRRVAVYITASGLTSWWYTPIAKGRQQVVTWNGVFPPLPRENRSIVPQVNAMQRGLDFPSTPRPVPSSTRSLADGSPAGLWFVEDNLGQTRAESTGLIAPDEAQVFEITSSADWAELCVRYPLEVTQTGGAGASRSVVRDAANRVLVPDWLRVADQYQGVHLQVGAYLAASALPIDTGSALSIMTGWDPDETIWLSPEVSYSGERTQWALKEDGFNMVWAKSS</sequence>
<dbReference type="RefSeq" id="WP_261607483.1">
    <property type="nucleotide sequence ID" value="NZ_JAODOR010000012.1"/>
</dbReference>
<organism evidence="1 2">
    <name type="scientific">Microbacterium memoriense</name>
    <dbReference type="NCBI Taxonomy" id="2978350"/>
    <lineage>
        <taxon>Bacteria</taxon>
        <taxon>Bacillati</taxon>
        <taxon>Actinomycetota</taxon>
        <taxon>Actinomycetes</taxon>
        <taxon>Micrococcales</taxon>
        <taxon>Microbacteriaceae</taxon>
        <taxon>Microbacterium</taxon>
    </lineage>
</organism>
<name>A0ABT2PFF0_9MICO</name>
<protein>
    <submittedName>
        <fullName evidence="1">Uncharacterized protein</fullName>
    </submittedName>
</protein>